<reference evidence="8" key="1">
    <citation type="submission" date="2021-12" db="EMBL/GenBank/DDBJ databases">
        <authorList>
            <person name="King R."/>
        </authorList>
    </citation>
    <scope>NUCLEOTIDE SEQUENCE</scope>
</reference>
<accession>A0A9P0AHD4</accession>
<evidence type="ECO:0000256" key="7">
    <source>
        <dbReference type="ARBA" id="ARBA00035189"/>
    </source>
</evidence>
<dbReference type="PANTHER" id="PTHR13450">
    <property type="entry name" value="MITOCHONDRIAL 39S RIBOSOMAL PROTEIN L42"/>
    <property type="match status" value="1"/>
</dbReference>
<evidence type="ECO:0000256" key="6">
    <source>
        <dbReference type="ARBA" id="ARBA00023274"/>
    </source>
</evidence>
<keyword evidence="3" id="KW-0809">Transit peptide</keyword>
<dbReference type="Pfam" id="PF10210">
    <property type="entry name" value="MRP-S32"/>
    <property type="match status" value="1"/>
</dbReference>
<dbReference type="PANTHER" id="PTHR13450:SF4">
    <property type="entry name" value="LARGE RIBOSOMAL SUBUNIT PROTEIN ML42"/>
    <property type="match status" value="1"/>
</dbReference>
<evidence type="ECO:0000256" key="1">
    <source>
        <dbReference type="ARBA" id="ARBA00004173"/>
    </source>
</evidence>
<evidence type="ECO:0000256" key="2">
    <source>
        <dbReference type="ARBA" id="ARBA00005556"/>
    </source>
</evidence>
<name>A0A9P0AHD4_BEMTA</name>
<dbReference type="AlphaFoldDB" id="A0A9P0AHD4"/>
<dbReference type="Proteomes" id="UP001152759">
    <property type="component" value="Chromosome 6"/>
</dbReference>
<comment type="similarity">
    <text evidence="2">Belongs to the mitochondrion-specific ribosomal protein mL42 family.</text>
</comment>
<dbReference type="InterPro" id="IPR019346">
    <property type="entry name" value="Ribosomal_mL42"/>
</dbReference>
<sequence>MILLFIPTIKRKVSFIRKDTDDIKNGIVVTRDGSTIVCWHPEEPFPYEFSKPLPEEQPTEVSSVLKVQNKDEIMSVFKEKPQQFVIQDLCKITFTSKHRWAKRKVEYFRKRNALKRSSREWL</sequence>
<evidence type="ECO:0000313" key="9">
    <source>
        <dbReference type="Proteomes" id="UP001152759"/>
    </source>
</evidence>
<organism evidence="8 9">
    <name type="scientific">Bemisia tabaci</name>
    <name type="common">Sweetpotato whitefly</name>
    <name type="synonym">Aleurodes tabaci</name>
    <dbReference type="NCBI Taxonomy" id="7038"/>
    <lineage>
        <taxon>Eukaryota</taxon>
        <taxon>Metazoa</taxon>
        <taxon>Ecdysozoa</taxon>
        <taxon>Arthropoda</taxon>
        <taxon>Hexapoda</taxon>
        <taxon>Insecta</taxon>
        <taxon>Pterygota</taxon>
        <taxon>Neoptera</taxon>
        <taxon>Paraneoptera</taxon>
        <taxon>Hemiptera</taxon>
        <taxon>Sternorrhyncha</taxon>
        <taxon>Aleyrodoidea</taxon>
        <taxon>Aleyrodidae</taxon>
        <taxon>Aleyrodinae</taxon>
        <taxon>Bemisia</taxon>
    </lineage>
</organism>
<evidence type="ECO:0000256" key="4">
    <source>
        <dbReference type="ARBA" id="ARBA00022980"/>
    </source>
</evidence>
<dbReference type="GO" id="GO:0005762">
    <property type="term" value="C:mitochondrial large ribosomal subunit"/>
    <property type="evidence" value="ECO:0007669"/>
    <property type="project" value="TreeGrafter"/>
</dbReference>
<dbReference type="EMBL" id="OU963867">
    <property type="protein sequence ID" value="CAH0391884.1"/>
    <property type="molecule type" value="Genomic_DNA"/>
</dbReference>
<protein>
    <recommendedName>
        <fullName evidence="7">Large ribosomal subunit protein mL42</fullName>
    </recommendedName>
</protein>
<keyword evidence="9" id="KW-1185">Reference proteome</keyword>
<evidence type="ECO:0000256" key="5">
    <source>
        <dbReference type="ARBA" id="ARBA00023128"/>
    </source>
</evidence>
<comment type="subcellular location">
    <subcellularLocation>
        <location evidence="1">Mitochondrion</location>
    </subcellularLocation>
</comment>
<keyword evidence="6" id="KW-0687">Ribonucleoprotein</keyword>
<keyword evidence="5" id="KW-0496">Mitochondrion</keyword>
<proteinExistence type="inferred from homology"/>
<keyword evidence="4" id="KW-0689">Ribosomal protein</keyword>
<evidence type="ECO:0000256" key="3">
    <source>
        <dbReference type="ARBA" id="ARBA00022946"/>
    </source>
</evidence>
<evidence type="ECO:0000313" key="8">
    <source>
        <dbReference type="EMBL" id="CAH0391884.1"/>
    </source>
</evidence>
<gene>
    <name evidence="8" type="ORF">BEMITA_LOCUS10462</name>
</gene>